<comment type="caution">
    <text evidence="1">The sequence shown here is derived from an EMBL/GenBank/DDBJ whole genome shotgun (WGS) entry which is preliminary data.</text>
</comment>
<protein>
    <submittedName>
        <fullName evidence="1">Uncharacterized protein</fullName>
    </submittedName>
</protein>
<organism evidence="1 2">
    <name type="scientific">Crenichthys baileyi</name>
    <name type="common">White River springfish</name>
    <dbReference type="NCBI Taxonomy" id="28760"/>
    <lineage>
        <taxon>Eukaryota</taxon>
        <taxon>Metazoa</taxon>
        <taxon>Chordata</taxon>
        <taxon>Craniata</taxon>
        <taxon>Vertebrata</taxon>
        <taxon>Euteleostomi</taxon>
        <taxon>Actinopterygii</taxon>
        <taxon>Neopterygii</taxon>
        <taxon>Teleostei</taxon>
        <taxon>Neoteleostei</taxon>
        <taxon>Acanthomorphata</taxon>
        <taxon>Ovalentaria</taxon>
        <taxon>Atherinomorphae</taxon>
        <taxon>Cyprinodontiformes</taxon>
        <taxon>Goodeidae</taxon>
        <taxon>Crenichthys</taxon>
    </lineage>
</organism>
<sequence>MSDGCNQKTDDQHPYSCDDRSTWARIIRISAGLISASISKYLVPGTNLQAYSVHKGEGFWEDVCKDLEVPRCTNM</sequence>
<evidence type="ECO:0000313" key="1">
    <source>
        <dbReference type="EMBL" id="KAK5603623.1"/>
    </source>
</evidence>
<evidence type="ECO:0000313" key="2">
    <source>
        <dbReference type="Proteomes" id="UP001311232"/>
    </source>
</evidence>
<reference evidence="1 2" key="1">
    <citation type="submission" date="2021-06" db="EMBL/GenBank/DDBJ databases">
        <authorList>
            <person name="Palmer J.M."/>
        </authorList>
    </citation>
    <scope>NUCLEOTIDE SEQUENCE [LARGE SCALE GENOMIC DNA]</scope>
    <source>
        <strain evidence="1 2">MEX-2019</strain>
        <tissue evidence="1">Muscle</tissue>
    </source>
</reference>
<dbReference type="Proteomes" id="UP001311232">
    <property type="component" value="Unassembled WGS sequence"/>
</dbReference>
<gene>
    <name evidence="1" type="ORF">CRENBAI_003394</name>
</gene>
<keyword evidence="2" id="KW-1185">Reference proteome</keyword>
<accession>A0AAV9R1H8</accession>
<dbReference type="EMBL" id="JAHHUM010002422">
    <property type="protein sequence ID" value="KAK5603623.1"/>
    <property type="molecule type" value="Genomic_DNA"/>
</dbReference>
<name>A0AAV9R1H8_9TELE</name>
<dbReference type="AlphaFoldDB" id="A0AAV9R1H8"/>
<proteinExistence type="predicted"/>